<gene>
    <name evidence="8" type="ORF">IPOD504_LOCUS17193</name>
</gene>
<evidence type="ECO:0000256" key="6">
    <source>
        <dbReference type="ARBA" id="ARBA00022871"/>
    </source>
</evidence>
<proteinExistence type="predicted"/>
<evidence type="ECO:0000256" key="2">
    <source>
        <dbReference type="ARBA" id="ARBA00022245"/>
    </source>
</evidence>
<keyword evidence="5" id="KW-0221">Differentiation</keyword>
<evidence type="ECO:0000256" key="1">
    <source>
        <dbReference type="ARBA" id="ARBA00002540"/>
    </source>
</evidence>
<dbReference type="Proteomes" id="UP000837857">
    <property type="component" value="Chromosome 9"/>
</dbReference>
<dbReference type="Pfam" id="PF06910">
    <property type="entry name" value="MEA1"/>
    <property type="match status" value="1"/>
</dbReference>
<keyword evidence="9" id="KW-1185">Reference proteome</keyword>
<keyword evidence="6" id="KW-0744">Spermatogenesis</keyword>
<dbReference type="PANTHER" id="PTHR17005">
    <property type="entry name" value="MALE-ENHANCED ANTIGEN-1"/>
    <property type="match status" value="1"/>
</dbReference>
<sequence length="152" mass="17342">MVCDGPDPPENAPNDMTPPLRHDLVNGNNHDESDDEQTEYFGYEPLPQGPDGAIMDFNDSEDEIENTEEQQVPIQNVPNIEPVENTLVREVWSTPRAADPIQMDNERVQQVMLAMANFALPEASIPEWAQSISEDQWKQTLNDRLERLRSNR</sequence>
<reference evidence="8" key="1">
    <citation type="submission" date="2022-03" db="EMBL/GenBank/DDBJ databases">
        <authorList>
            <person name="Martin H S."/>
        </authorList>
    </citation>
    <scope>NUCLEOTIDE SEQUENCE</scope>
</reference>
<evidence type="ECO:0000256" key="5">
    <source>
        <dbReference type="ARBA" id="ARBA00022782"/>
    </source>
</evidence>
<dbReference type="EMBL" id="OW152821">
    <property type="protein sequence ID" value="CAH2076235.1"/>
    <property type="molecule type" value="Genomic_DNA"/>
</dbReference>
<evidence type="ECO:0000313" key="9">
    <source>
        <dbReference type="Proteomes" id="UP000837857"/>
    </source>
</evidence>
<feature type="compositionally biased region" description="Pro residues" evidence="7">
    <location>
        <begin position="1"/>
        <end position="11"/>
    </location>
</feature>
<evidence type="ECO:0000256" key="3">
    <source>
        <dbReference type="ARBA" id="ARBA00022473"/>
    </source>
</evidence>
<keyword evidence="3" id="KW-0217">Developmental protein</keyword>
<evidence type="ECO:0000256" key="7">
    <source>
        <dbReference type="SAM" id="MobiDB-lite"/>
    </source>
</evidence>
<protein>
    <recommendedName>
        <fullName evidence="2">Male-enhanced antigen 1</fullName>
    </recommendedName>
</protein>
<keyword evidence="4" id="KW-0597">Phosphoprotein</keyword>
<feature type="non-terminal residue" evidence="8">
    <location>
        <position position="1"/>
    </location>
</feature>
<comment type="function">
    <text evidence="1">May play an important role in spermatogenesis and/or testis development.</text>
</comment>
<accession>A0ABN8JC94</accession>
<evidence type="ECO:0000313" key="8">
    <source>
        <dbReference type="EMBL" id="CAH2076235.1"/>
    </source>
</evidence>
<feature type="region of interest" description="Disordered" evidence="7">
    <location>
        <begin position="1"/>
        <end position="52"/>
    </location>
</feature>
<name>A0ABN8JC94_9NEOP</name>
<evidence type="ECO:0000256" key="4">
    <source>
        <dbReference type="ARBA" id="ARBA00022553"/>
    </source>
</evidence>
<organism evidence="8 9">
    <name type="scientific">Iphiclides podalirius</name>
    <name type="common">scarce swallowtail</name>
    <dbReference type="NCBI Taxonomy" id="110791"/>
    <lineage>
        <taxon>Eukaryota</taxon>
        <taxon>Metazoa</taxon>
        <taxon>Ecdysozoa</taxon>
        <taxon>Arthropoda</taxon>
        <taxon>Hexapoda</taxon>
        <taxon>Insecta</taxon>
        <taxon>Pterygota</taxon>
        <taxon>Neoptera</taxon>
        <taxon>Endopterygota</taxon>
        <taxon>Lepidoptera</taxon>
        <taxon>Glossata</taxon>
        <taxon>Ditrysia</taxon>
        <taxon>Papilionoidea</taxon>
        <taxon>Papilionidae</taxon>
        <taxon>Papilioninae</taxon>
        <taxon>Iphiclides</taxon>
    </lineage>
</organism>
<dbReference type="InterPro" id="IPR009685">
    <property type="entry name" value="MEA1"/>
</dbReference>